<dbReference type="Gene3D" id="3.30.70.1060">
    <property type="entry name" value="Dimeric alpha+beta barrel"/>
    <property type="match status" value="1"/>
</dbReference>
<accession>A0AAU8ELE7</accession>
<name>A0AAU8ELE7_9MICC</name>
<sequence length="111" mass="11647">MKKFVVLYNAPQSAQSQMAESSPEAAQEGMKAWMEWASRAGNGIVDMGQPLGAGKEVSQSGTSDTTTSVGGYGILQAEDMDGALALLEGHPHLMMPGASIQVYETLDLPGM</sequence>
<gene>
    <name evidence="2" type="ORF">ABRP34_11765</name>
</gene>
<dbReference type="SUPFAM" id="SSF54909">
    <property type="entry name" value="Dimeric alpha+beta barrel"/>
    <property type="match status" value="1"/>
</dbReference>
<dbReference type="EMBL" id="CP159279">
    <property type="protein sequence ID" value="XCH09537.1"/>
    <property type="molecule type" value="Genomic_DNA"/>
</dbReference>
<feature type="compositionally biased region" description="Low complexity" evidence="1">
    <location>
        <begin position="58"/>
        <end position="69"/>
    </location>
</feature>
<evidence type="ECO:0000313" key="2">
    <source>
        <dbReference type="EMBL" id="XCH09537.1"/>
    </source>
</evidence>
<organism evidence="2">
    <name type="scientific">Arthrobacter sp. K5</name>
    <dbReference type="NCBI Taxonomy" id="2839623"/>
    <lineage>
        <taxon>Bacteria</taxon>
        <taxon>Bacillati</taxon>
        <taxon>Actinomycetota</taxon>
        <taxon>Actinomycetes</taxon>
        <taxon>Micrococcales</taxon>
        <taxon>Micrococcaceae</taxon>
        <taxon>Arthrobacter</taxon>
    </lineage>
</organism>
<dbReference type="RefSeq" id="WP_003803047.1">
    <property type="nucleotide sequence ID" value="NZ_CP159279.1"/>
</dbReference>
<evidence type="ECO:0000256" key="1">
    <source>
        <dbReference type="SAM" id="MobiDB-lite"/>
    </source>
</evidence>
<reference evidence="2" key="1">
    <citation type="submission" date="2024-06" db="EMBL/GenBank/DDBJ databases">
        <title>Biodegradation of dimethachlon by Arthrobacter sp. K5: mechanistic insights and ecological implications.</title>
        <authorList>
            <person name="Hu S."/>
            <person name="Lu P."/>
        </authorList>
    </citation>
    <scope>NUCLEOTIDE SEQUENCE</scope>
    <source>
        <strain evidence="2">K5</strain>
    </source>
</reference>
<dbReference type="AlphaFoldDB" id="A0AAU8ELE7"/>
<proteinExistence type="predicted"/>
<feature type="region of interest" description="Disordered" evidence="1">
    <location>
        <begin position="45"/>
        <end position="70"/>
    </location>
</feature>
<protein>
    <submittedName>
        <fullName evidence="2">YciI family protein</fullName>
    </submittedName>
</protein>
<dbReference type="InterPro" id="IPR011008">
    <property type="entry name" value="Dimeric_a/b-barrel"/>
</dbReference>